<keyword evidence="3" id="KW-1185">Reference proteome</keyword>
<dbReference type="EMBL" id="JAMYWD010000002">
    <property type="protein sequence ID" value="KAJ4978862.1"/>
    <property type="molecule type" value="Genomic_DNA"/>
</dbReference>
<dbReference type="PANTHER" id="PTHR11954:SF25">
    <property type="entry name" value="LS1-LIKE PROTEIN"/>
    <property type="match status" value="1"/>
</dbReference>
<evidence type="ECO:0000313" key="2">
    <source>
        <dbReference type="EMBL" id="KAJ4978862.1"/>
    </source>
</evidence>
<dbReference type="InterPro" id="IPR001398">
    <property type="entry name" value="Macrophage_inhib_fac"/>
</dbReference>
<dbReference type="GO" id="GO:0005615">
    <property type="term" value="C:extracellular space"/>
    <property type="evidence" value="ECO:0007669"/>
    <property type="project" value="TreeGrafter"/>
</dbReference>
<dbReference type="OrthoDB" id="255819at2759"/>
<dbReference type="Proteomes" id="UP001141806">
    <property type="component" value="Unassembled WGS sequence"/>
</dbReference>
<evidence type="ECO:0000256" key="1">
    <source>
        <dbReference type="ARBA" id="ARBA00005851"/>
    </source>
</evidence>
<name>A0A9Q0KXT6_9MAGN</name>
<evidence type="ECO:0000313" key="3">
    <source>
        <dbReference type="Proteomes" id="UP001141806"/>
    </source>
</evidence>
<evidence type="ECO:0008006" key="4">
    <source>
        <dbReference type="Google" id="ProtNLM"/>
    </source>
</evidence>
<dbReference type="SUPFAM" id="SSF55331">
    <property type="entry name" value="Tautomerase/MIF"/>
    <property type="match status" value="1"/>
</dbReference>
<protein>
    <recommendedName>
        <fullName evidence="4">Macrophage migration inhibitory factor</fullName>
    </recommendedName>
</protein>
<comment type="similarity">
    <text evidence="1">Belongs to the MIF family.</text>
</comment>
<gene>
    <name evidence="2" type="ORF">NE237_009642</name>
</gene>
<dbReference type="Pfam" id="PF01187">
    <property type="entry name" value="MIF"/>
    <property type="match status" value="1"/>
</dbReference>
<proteinExistence type="inferred from homology"/>
<dbReference type="GO" id="GO:0050178">
    <property type="term" value="F:phenylpyruvate tautomerase activity"/>
    <property type="evidence" value="ECO:0007669"/>
    <property type="project" value="TreeGrafter"/>
</dbReference>
<dbReference type="Gene3D" id="3.30.429.10">
    <property type="entry name" value="Macrophage Migration Inhibitory Factor"/>
    <property type="match status" value="1"/>
</dbReference>
<dbReference type="PANTHER" id="PTHR11954">
    <property type="entry name" value="D-DOPACHROME DECARBOXYLASE"/>
    <property type="match status" value="1"/>
</dbReference>
<organism evidence="2 3">
    <name type="scientific">Protea cynaroides</name>
    <dbReference type="NCBI Taxonomy" id="273540"/>
    <lineage>
        <taxon>Eukaryota</taxon>
        <taxon>Viridiplantae</taxon>
        <taxon>Streptophyta</taxon>
        <taxon>Embryophyta</taxon>
        <taxon>Tracheophyta</taxon>
        <taxon>Spermatophyta</taxon>
        <taxon>Magnoliopsida</taxon>
        <taxon>Proteales</taxon>
        <taxon>Proteaceae</taxon>
        <taxon>Protea</taxon>
    </lineage>
</organism>
<accession>A0A9Q0KXT6</accession>
<sequence length="112" mass="12096">MPCVNLSTNVSLDGVDTAPIFSEVIKAVASIIGRAETHVMVLLKGSIPISFNDNEEPAAFGEVISMGGINSEVKKKLISTIGSILETKLSISKSRFFLKVFDTTAMRFQSKM</sequence>
<reference evidence="2" key="1">
    <citation type="journal article" date="2023" name="Plant J.">
        <title>The genome of the king protea, Protea cynaroides.</title>
        <authorList>
            <person name="Chang J."/>
            <person name="Duong T.A."/>
            <person name="Schoeman C."/>
            <person name="Ma X."/>
            <person name="Roodt D."/>
            <person name="Barker N."/>
            <person name="Li Z."/>
            <person name="Van de Peer Y."/>
            <person name="Mizrachi E."/>
        </authorList>
    </citation>
    <scope>NUCLEOTIDE SEQUENCE</scope>
    <source>
        <tissue evidence="2">Young leaves</tissue>
    </source>
</reference>
<dbReference type="InterPro" id="IPR014347">
    <property type="entry name" value="Tautomerase/MIF_sf"/>
</dbReference>
<comment type="caution">
    <text evidence="2">The sequence shown here is derived from an EMBL/GenBank/DDBJ whole genome shotgun (WGS) entry which is preliminary data.</text>
</comment>
<dbReference type="AlphaFoldDB" id="A0A9Q0KXT6"/>